<accession>C6HVA6</accession>
<feature type="transmembrane region" description="Helical" evidence="1">
    <location>
        <begin position="259"/>
        <end position="278"/>
    </location>
</feature>
<feature type="transmembrane region" description="Helical" evidence="1">
    <location>
        <begin position="284"/>
        <end position="303"/>
    </location>
</feature>
<keyword evidence="3" id="KW-1185">Reference proteome</keyword>
<dbReference type="GO" id="GO:0015098">
    <property type="term" value="F:molybdate ion transmembrane transporter activity"/>
    <property type="evidence" value="ECO:0007669"/>
    <property type="project" value="InterPro"/>
</dbReference>
<keyword evidence="1" id="KW-0472">Membrane</keyword>
<keyword evidence="1" id="KW-1133">Transmembrane helix</keyword>
<proteinExistence type="predicted"/>
<gene>
    <name evidence="2" type="ORF">UBAL3_78920073</name>
</gene>
<keyword evidence="1" id="KW-0812">Transmembrane</keyword>
<name>C6HVA6_9BACT</name>
<evidence type="ECO:0000313" key="3">
    <source>
        <dbReference type="Proteomes" id="UP000009374"/>
    </source>
</evidence>
<feature type="transmembrane region" description="Helical" evidence="1">
    <location>
        <begin position="177"/>
        <end position="197"/>
    </location>
</feature>
<protein>
    <submittedName>
        <fullName evidence="2">Probable transporter</fullName>
    </submittedName>
</protein>
<dbReference type="Proteomes" id="UP000009374">
    <property type="component" value="Unassembled WGS sequence"/>
</dbReference>
<dbReference type="EMBL" id="GG693862">
    <property type="protein sequence ID" value="EES53480.1"/>
    <property type="molecule type" value="Genomic_DNA"/>
</dbReference>
<feature type="transmembrane region" description="Helical" evidence="1">
    <location>
        <begin position="136"/>
        <end position="157"/>
    </location>
</feature>
<feature type="transmembrane region" description="Helical" evidence="1">
    <location>
        <begin position="22"/>
        <end position="40"/>
    </location>
</feature>
<evidence type="ECO:0000256" key="1">
    <source>
        <dbReference type="SAM" id="Phobius"/>
    </source>
</evidence>
<feature type="transmembrane region" description="Helical" evidence="1">
    <location>
        <begin position="344"/>
        <end position="362"/>
    </location>
</feature>
<dbReference type="AlphaFoldDB" id="C6HVA6"/>
<feature type="transmembrane region" description="Helical" evidence="1">
    <location>
        <begin position="93"/>
        <end position="116"/>
    </location>
</feature>
<sequence length="501" mass="53549">MAKVGNLRKLVSLPELVRSHELWGSFFDLWFLIPLVGLMVNAEQGGTPKSMAVDLLVMGGAWFLSALIFRTAIPLQPLKVWAFLFLILHPTPFVASLSSVILGLLLFLSGQVGLSAFLEKNMSDASLLRVRRSVSLYVRAIAILSMGIIFLRDFPFLLPSGMLSLFPSRLPLSVSPLLSVFLLVLPQLPVTLVNGVLSTVRERRQSGVLTSDSQRRLTGQNLSLWLGLADFSAGLLGSLPFCHGSGNLWIYRRHGVRTVLPSVVSSLVLIGLGMVLLWRGGLMPSSMVCGSFLAGFLIVESFLKKRERGLAVCGTGSRGNVSGAIEIWAAAGGMISGGLILGELPLLLAFLLGANAAIVVAGKSHFPQKSGEVIGTVPVSSFAISPGGSLRDVAHSYGVSDKNAGTEAVSPAPPHIGPDFPCEEYGGSCSADPSLPALPSSPLITVLSLSIRRFSSLIVVLWALLSLFSKISPRSKSPFAFDRLLPFSEFFHLLPLCLRAP</sequence>
<evidence type="ECO:0000313" key="2">
    <source>
        <dbReference type="EMBL" id="EES53480.1"/>
    </source>
</evidence>
<feature type="transmembrane region" description="Helical" evidence="1">
    <location>
        <begin position="52"/>
        <end position="73"/>
    </location>
</feature>
<dbReference type="Pfam" id="PF16983">
    <property type="entry name" value="MFS_MOT1"/>
    <property type="match status" value="1"/>
</dbReference>
<reference evidence="2 3" key="1">
    <citation type="journal article" date="2009" name="Appl. Environ. Microbiol.">
        <title>Community genomic and proteomic analyses of chemoautotrophic iron-oxidizing "Leptospirillum rubarum" (Group II) and "Leptospirillum ferrodiazotrophum" (Group III) bacteria in acid mine drainage biofilms.</title>
        <authorList>
            <person name="Goltsman D.S."/>
            <person name="Denef V.J."/>
            <person name="Singer S.W."/>
            <person name="VerBerkmoes N.C."/>
            <person name="Lefsrud M."/>
            <person name="Mueller R.S."/>
            <person name="Dick G.J."/>
            <person name="Sun C.L."/>
            <person name="Wheeler K.E."/>
            <person name="Zemla A."/>
            <person name="Baker B.J."/>
            <person name="Hauser L."/>
            <person name="Land M."/>
            <person name="Shah M.B."/>
            <person name="Thelen M.P."/>
            <person name="Hettich R.L."/>
            <person name="Banfield J.F."/>
        </authorList>
    </citation>
    <scope>NUCLEOTIDE SEQUENCE [LARGE SCALE GENOMIC DNA]</scope>
</reference>
<dbReference type="InterPro" id="IPR031563">
    <property type="entry name" value="MOT1/MOT2"/>
</dbReference>
<organism evidence="2 3">
    <name type="scientific">Leptospirillum ferrodiazotrophum</name>
    <dbReference type="NCBI Taxonomy" id="412449"/>
    <lineage>
        <taxon>Bacteria</taxon>
        <taxon>Pseudomonadati</taxon>
        <taxon>Nitrospirota</taxon>
        <taxon>Nitrospiria</taxon>
        <taxon>Nitrospirales</taxon>
        <taxon>Nitrospiraceae</taxon>
        <taxon>Leptospirillum</taxon>
    </lineage>
</organism>